<organism evidence="1 2">
    <name type="scientific">Sphingomonas arantia</name>
    <dbReference type="NCBI Taxonomy" id="1460676"/>
    <lineage>
        <taxon>Bacteria</taxon>
        <taxon>Pseudomonadati</taxon>
        <taxon>Pseudomonadota</taxon>
        <taxon>Alphaproteobacteria</taxon>
        <taxon>Sphingomonadales</taxon>
        <taxon>Sphingomonadaceae</taxon>
        <taxon>Sphingomonas</taxon>
    </lineage>
</organism>
<dbReference type="EC" id="3.1.-.-" evidence="1"/>
<proteinExistence type="predicted"/>
<protein>
    <submittedName>
        <fullName evidence="1">SGNH/GDSL hydrolase family protein</fullName>
        <ecNumber evidence="1">3.1.-.-</ecNumber>
    </submittedName>
</protein>
<dbReference type="RefSeq" id="WP_380930819.1">
    <property type="nucleotide sequence ID" value="NZ_JBHUGS010000004.1"/>
</dbReference>
<dbReference type="Proteomes" id="UP001597400">
    <property type="component" value="Unassembled WGS sequence"/>
</dbReference>
<dbReference type="SUPFAM" id="SSF52266">
    <property type="entry name" value="SGNH hydrolase"/>
    <property type="match status" value="1"/>
</dbReference>
<evidence type="ECO:0000313" key="2">
    <source>
        <dbReference type="Proteomes" id="UP001597400"/>
    </source>
</evidence>
<comment type="caution">
    <text evidence="1">The sequence shown here is derived from an EMBL/GenBank/DDBJ whole genome shotgun (WGS) entry which is preliminary data.</text>
</comment>
<sequence>MAYVNLQNMSAAEKALLQAGIAAAGGDAAMRDTSLPLNRLKSHLLRFGLSPQLPTVMPVVNGFPTVTVGTIGQAPFVGATSVNRYLKDNVGEKWFSMSRGRDAWPYTFTYNGIDYYNGPPGATETTSLAAIGMIHDGRFLGVYSRWNDQVQMIVDGQFVTTPFISLGAGTGAQGKPLVVDFGSSARRSIIYLTRTSGFAGFRIGAGDTLEPLDLSQTPRMSMLSDSYGGSTSRDIPGGGNFGNAAVRLGIYDFSQSPGGGSGYITLGTGGKVFGEASRVAAMVAGSPDLVYVSGGVNDGIPGIGEAAAALFTQLREALPKAVIAVQAPWSPNGENIDSAIQKRDLIFAAARALPGPWVLINSLAGTWENSSGRTGRAGNAPWQTGDGRGVSFTTALDAATAGTLTSGWNGGSGSRKILFDDGSVRDVVMTAGSAAVTWTGAVSHSAGALATAYTSVAGNSRYISDGTHYGSEGNNYGGGSQATALRAAILAIAV</sequence>
<accession>A0ABW4U3Q9</accession>
<dbReference type="GO" id="GO:0016787">
    <property type="term" value="F:hydrolase activity"/>
    <property type="evidence" value="ECO:0007669"/>
    <property type="project" value="UniProtKB-KW"/>
</dbReference>
<name>A0ABW4U3Q9_9SPHN</name>
<evidence type="ECO:0000313" key="1">
    <source>
        <dbReference type="EMBL" id="MFD1951866.1"/>
    </source>
</evidence>
<gene>
    <name evidence="1" type="ORF">ACFSGX_13920</name>
</gene>
<keyword evidence="1" id="KW-0378">Hydrolase</keyword>
<keyword evidence="2" id="KW-1185">Reference proteome</keyword>
<reference evidence="2" key="1">
    <citation type="journal article" date="2019" name="Int. J. Syst. Evol. Microbiol.">
        <title>The Global Catalogue of Microorganisms (GCM) 10K type strain sequencing project: providing services to taxonomists for standard genome sequencing and annotation.</title>
        <authorList>
            <consortium name="The Broad Institute Genomics Platform"/>
            <consortium name="The Broad Institute Genome Sequencing Center for Infectious Disease"/>
            <person name="Wu L."/>
            <person name="Ma J."/>
        </authorList>
    </citation>
    <scope>NUCLEOTIDE SEQUENCE [LARGE SCALE GENOMIC DNA]</scope>
    <source>
        <strain evidence="2">CGMCC 1.12702</strain>
    </source>
</reference>
<dbReference type="EMBL" id="JBHUGS010000004">
    <property type="protein sequence ID" value="MFD1951866.1"/>
    <property type="molecule type" value="Genomic_DNA"/>
</dbReference>